<dbReference type="InterPro" id="IPR029052">
    <property type="entry name" value="Metallo-depent_PP-like"/>
</dbReference>
<protein>
    <recommendedName>
        <fullName evidence="2">Calcineurin-like phosphoesterase domain-containing protein</fullName>
    </recommendedName>
</protein>
<dbReference type="PANTHER" id="PTHR43143">
    <property type="entry name" value="METALLOPHOSPHOESTERASE, CALCINEURIN SUPERFAMILY"/>
    <property type="match status" value="1"/>
</dbReference>
<dbReference type="PANTHER" id="PTHR43143:SF5">
    <property type="entry name" value="SECRETED PROTEIN"/>
    <property type="match status" value="1"/>
</dbReference>
<dbReference type="GO" id="GO:0016787">
    <property type="term" value="F:hydrolase activity"/>
    <property type="evidence" value="ECO:0007669"/>
    <property type="project" value="InterPro"/>
</dbReference>
<dbReference type="InterPro" id="IPR051918">
    <property type="entry name" value="STPP_CPPED1"/>
</dbReference>
<dbReference type="Pfam" id="PF00149">
    <property type="entry name" value="Metallophos"/>
    <property type="match status" value="1"/>
</dbReference>
<organism evidence="3 4">
    <name type="scientific">Bythopirellula goksoeyrii</name>
    <dbReference type="NCBI Taxonomy" id="1400387"/>
    <lineage>
        <taxon>Bacteria</taxon>
        <taxon>Pseudomonadati</taxon>
        <taxon>Planctomycetota</taxon>
        <taxon>Planctomycetia</taxon>
        <taxon>Pirellulales</taxon>
        <taxon>Lacipirellulaceae</taxon>
        <taxon>Bythopirellula</taxon>
    </lineage>
</organism>
<evidence type="ECO:0000313" key="3">
    <source>
        <dbReference type="EMBL" id="QEG34715.1"/>
    </source>
</evidence>
<dbReference type="Proteomes" id="UP000323917">
    <property type="component" value="Chromosome"/>
</dbReference>
<dbReference type="AlphaFoldDB" id="A0A5B9QAP4"/>
<dbReference type="OrthoDB" id="9772095at2"/>
<proteinExistence type="predicted"/>
<accession>A0A5B9QAP4</accession>
<evidence type="ECO:0000256" key="1">
    <source>
        <dbReference type="SAM" id="SignalP"/>
    </source>
</evidence>
<dbReference type="KEGG" id="bgok:Pr1d_19970"/>
<name>A0A5B9QAP4_9BACT</name>
<feature type="domain" description="Calcineurin-like phosphoesterase" evidence="2">
    <location>
        <begin position="45"/>
        <end position="227"/>
    </location>
</feature>
<dbReference type="Gene3D" id="3.60.21.10">
    <property type="match status" value="1"/>
</dbReference>
<dbReference type="SUPFAM" id="SSF56300">
    <property type="entry name" value="Metallo-dependent phosphatases"/>
    <property type="match status" value="1"/>
</dbReference>
<gene>
    <name evidence="3" type="ORF">Pr1d_19970</name>
</gene>
<feature type="signal peptide" evidence="1">
    <location>
        <begin position="1"/>
        <end position="21"/>
    </location>
</feature>
<keyword evidence="1" id="KW-0732">Signal</keyword>
<feature type="chain" id="PRO_5023108066" description="Calcineurin-like phosphoesterase domain-containing protein" evidence="1">
    <location>
        <begin position="22"/>
        <end position="370"/>
    </location>
</feature>
<dbReference type="EMBL" id="CP042913">
    <property type="protein sequence ID" value="QEG34715.1"/>
    <property type="molecule type" value="Genomic_DNA"/>
</dbReference>
<evidence type="ECO:0000259" key="2">
    <source>
        <dbReference type="Pfam" id="PF00149"/>
    </source>
</evidence>
<keyword evidence="4" id="KW-1185">Reference proteome</keyword>
<dbReference type="InterPro" id="IPR004843">
    <property type="entry name" value="Calcineurin-like_PHP"/>
</dbReference>
<dbReference type="RefSeq" id="WP_148073330.1">
    <property type="nucleotide sequence ID" value="NZ_CP042913.1"/>
</dbReference>
<reference evidence="3 4" key="1">
    <citation type="submission" date="2019-08" db="EMBL/GenBank/DDBJ databases">
        <title>Deep-cultivation of Planctomycetes and their phenomic and genomic characterization uncovers novel biology.</title>
        <authorList>
            <person name="Wiegand S."/>
            <person name="Jogler M."/>
            <person name="Boedeker C."/>
            <person name="Pinto D."/>
            <person name="Vollmers J."/>
            <person name="Rivas-Marin E."/>
            <person name="Kohn T."/>
            <person name="Peeters S.H."/>
            <person name="Heuer A."/>
            <person name="Rast P."/>
            <person name="Oberbeckmann S."/>
            <person name="Bunk B."/>
            <person name="Jeske O."/>
            <person name="Meyerdierks A."/>
            <person name="Storesund J.E."/>
            <person name="Kallscheuer N."/>
            <person name="Luecker S."/>
            <person name="Lage O.M."/>
            <person name="Pohl T."/>
            <person name="Merkel B.J."/>
            <person name="Hornburger P."/>
            <person name="Mueller R.-W."/>
            <person name="Bruemmer F."/>
            <person name="Labrenz M."/>
            <person name="Spormann A.M."/>
            <person name="Op den Camp H."/>
            <person name="Overmann J."/>
            <person name="Amann R."/>
            <person name="Jetten M.S.M."/>
            <person name="Mascher T."/>
            <person name="Medema M.H."/>
            <person name="Devos D.P."/>
            <person name="Kaster A.-K."/>
            <person name="Ovreas L."/>
            <person name="Rohde M."/>
            <person name="Galperin M.Y."/>
            <person name="Jogler C."/>
        </authorList>
    </citation>
    <scope>NUCLEOTIDE SEQUENCE [LARGE SCALE GENOMIC DNA]</scope>
    <source>
        <strain evidence="3 4">Pr1d</strain>
    </source>
</reference>
<sequence length="370" mass="42463" precursor="true">MRVSTRAIALLPLLCPGAVMADWSMVVIPDTQNYVRYWPQEQVWLESHVNWIRDHEFEFVLGTGDITWDNSDWQWAAIKAQLDSMNTPYIVPTGNHDYSPVGAYARHTWKPTTRYNQYFNETFPGLIPWQEGDWVNSYVRFRAPDGRRLLLLNLEDYPRPEALAWATSILQQYPYDTGIVATHMNIEEGDADPNTGESLFARDPNAEPLWQWLRSTSNVEMVFNGHELDGDDIDIDDPLFFAVNWASVADDGHIINEIGFNTQRIEGGGGSWLRTYTFEEATVHAQTYSPHLEEWKTDHRNDFTVQLSPIVNFNLGEWQSNYGDVLDGSDLLNWQRHFAASAHVVPESATLVLGLFGLLGMHYLMPRKRV</sequence>
<evidence type="ECO:0000313" key="4">
    <source>
        <dbReference type="Proteomes" id="UP000323917"/>
    </source>
</evidence>